<feature type="compositionally biased region" description="Basic residues" evidence="1">
    <location>
        <begin position="177"/>
        <end position="190"/>
    </location>
</feature>
<evidence type="ECO:0000256" key="2">
    <source>
        <dbReference type="SAM" id="Phobius"/>
    </source>
</evidence>
<dbReference type="AlphaFoldDB" id="A0A6J4SH87"/>
<feature type="transmembrane region" description="Helical" evidence="2">
    <location>
        <begin position="6"/>
        <end position="27"/>
    </location>
</feature>
<organism evidence="3">
    <name type="scientific">uncultured Sphingomonas sp</name>
    <dbReference type="NCBI Taxonomy" id="158754"/>
    <lineage>
        <taxon>Bacteria</taxon>
        <taxon>Pseudomonadati</taxon>
        <taxon>Pseudomonadota</taxon>
        <taxon>Alphaproteobacteria</taxon>
        <taxon>Sphingomonadales</taxon>
        <taxon>Sphingomonadaceae</taxon>
        <taxon>Sphingomonas</taxon>
        <taxon>environmental samples</taxon>
    </lineage>
</organism>
<dbReference type="EMBL" id="CADCWA010000014">
    <property type="protein sequence ID" value="CAA9498887.1"/>
    <property type="molecule type" value="Genomic_DNA"/>
</dbReference>
<keyword evidence="2" id="KW-0472">Membrane</keyword>
<dbReference type="RefSeq" id="WP_294167529.1">
    <property type="nucleotide sequence ID" value="NZ_CADCWA010000014.1"/>
</dbReference>
<evidence type="ECO:0000256" key="1">
    <source>
        <dbReference type="SAM" id="MobiDB-lite"/>
    </source>
</evidence>
<feature type="compositionally biased region" description="Basic and acidic residues" evidence="1">
    <location>
        <begin position="153"/>
        <end position="162"/>
    </location>
</feature>
<accession>A0A6J4SH87</accession>
<keyword evidence="2" id="KW-0812">Transmembrane</keyword>
<keyword evidence="2" id="KW-1133">Transmembrane helix</keyword>
<feature type="region of interest" description="Disordered" evidence="1">
    <location>
        <begin position="150"/>
        <end position="190"/>
    </location>
</feature>
<reference evidence="3" key="1">
    <citation type="submission" date="2020-02" db="EMBL/GenBank/DDBJ databases">
        <authorList>
            <person name="Meier V. D."/>
        </authorList>
    </citation>
    <scope>NUCLEOTIDE SEQUENCE</scope>
    <source>
        <strain evidence="3">AVDCRST_MAG31</strain>
    </source>
</reference>
<name>A0A6J4SH87_9SPHN</name>
<sequence>MDATLVIRTLGALGLTLGLLFAALWAVRRSGLRLPGQVGGGTLKRVELVERTALDGKRSVALLRRDGREHLILLSPEGNLVIESGIRQDGTDRKAQAEREAAADRQRREQQEALAAARAQLLQQSEQLVRAAATTLDRVRQVAARRVGQGRGEFARLLEDSARAATSGRASPDRRSGRPRPRTSPRTPAR</sequence>
<feature type="region of interest" description="Disordered" evidence="1">
    <location>
        <begin position="87"/>
        <end position="109"/>
    </location>
</feature>
<proteinExistence type="predicted"/>
<protein>
    <submittedName>
        <fullName evidence="3">Uncharacterized protein</fullName>
    </submittedName>
</protein>
<evidence type="ECO:0000313" key="3">
    <source>
        <dbReference type="EMBL" id="CAA9498887.1"/>
    </source>
</evidence>
<gene>
    <name evidence="3" type="ORF">AVDCRST_MAG31-239</name>
</gene>
<feature type="compositionally biased region" description="Basic and acidic residues" evidence="1">
    <location>
        <begin position="89"/>
        <end position="109"/>
    </location>
</feature>